<keyword evidence="15" id="KW-0961">Cell wall biogenesis/degradation</keyword>
<evidence type="ECO:0000256" key="3">
    <source>
        <dbReference type="ARBA" id="ARBA00022475"/>
    </source>
</evidence>
<proteinExistence type="inferred from homology"/>
<evidence type="ECO:0000256" key="2">
    <source>
        <dbReference type="ARBA" id="ARBA00007739"/>
    </source>
</evidence>
<dbReference type="SUPFAM" id="SSF53955">
    <property type="entry name" value="Lysozyme-like"/>
    <property type="match status" value="1"/>
</dbReference>
<dbReference type="OrthoDB" id="9766909at2"/>
<dbReference type="InterPro" id="IPR036950">
    <property type="entry name" value="PBP_transglycosylase"/>
</dbReference>
<protein>
    <submittedName>
        <fullName evidence="22">PBP1A family penicillin-binding protein</fullName>
    </submittedName>
</protein>
<evidence type="ECO:0000256" key="12">
    <source>
        <dbReference type="ARBA" id="ARBA00022989"/>
    </source>
</evidence>
<feature type="region of interest" description="Disordered" evidence="18">
    <location>
        <begin position="638"/>
        <end position="679"/>
    </location>
</feature>
<evidence type="ECO:0000256" key="4">
    <source>
        <dbReference type="ARBA" id="ARBA00022645"/>
    </source>
</evidence>
<evidence type="ECO:0000256" key="9">
    <source>
        <dbReference type="ARBA" id="ARBA00022801"/>
    </source>
</evidence>
<evidence type="ECO:0000256" key="19">
    <source>
        <dbReference type="SAM" id="Phobius"/>
    </source>
</evidence>
<gene>
    <name evidence="22" type="ORF">F7731_05625</name>
</gene>
<evidence type="ECO:0000259" key="21">
    <source>
        <dbReference type="Pfam" id="PF00912"/>
    </source>
</evidence>
<feature type="transmembrane region" description="Helical" evidence="19">
    <location>
        <begin position="20"/>
        <end position="42"/>
    </location>
</feature>
<dbReference type="GO" id="GO:0008360">
    <property type="term" value="P:regulation of cell shape"/>
    <property type="evidence" value="ECO:0007669"/>
    <property type="project" value="UniProtKB-KW"/>
</dbReference>
<dbReference type="Pfam" id="PF00905">
    <property type="entry name" value="Transpeptidase"/>
    <property type="match status" value="1"/>
</dbReference>
<keyword evidence="7" id="KW-0808">Transferase</keyword>
<evidence type="ECO:0000256" key="16">
    <source>
        <dbReference type="ARBA" id="ARBA00034000"/>
    </source>
</evidence>
<dbReference type="RefSeq" id="WP_151533789.1">
    <property type="nucleotide sequence ID" value="NZ_WBOS01000002.1"/>
</dbReference>
<dbReference type="GO" id="GO:0008658">
    <property type="term" value="F:penicillin binding"/>
    <property type="evidence" value="ECO:0007669"/>
    <property type="project" value="InterPro"/>
</dbReference>
<evidence type="ECO:0000259" key="20">
    <source>
        <dbReference type="Pfam" id="PF00905"/>
    </source>
</evidence>
<evidence type="ECO:0000256" key="18">
    <source>
        <dbReference type="SAM" id="MobiDB-lite"/>
    </source>
</evidence>
<evidence type="ECO:0000256" key="11">
    <source>
        <dbReference type="ARBA" id="ARBA00022984"/>
    </source>
</evidence>
<comment type="catalytic activity">
    <reaction evidence="16">
        <text>Preferential cleavage: (Ac)2-L-Lys-D-Ala-|-D-Ala. Also transpeptidation of peptidyl-alanyl moieties that are N-acyl substituents of D-alanine.</text>
        <dbReference type="EC" id="3.4.16.4"/>
    </reaction>
</comment>
<keyword evidence="12 19" id="KW-1133">Transmembrane helix</keyword>
<dbReference type="InterPro" id="IPR023346">
    <property type="entry name" value="Lysozyme-like_dom_sf"/>
</dbReference>
<evidence type="ECO:0000256" key="17">
    <source>
        <dbReference type="ARBA" id="ARBA00049902"/>
    </source>
</evidence>
<keyword evidence="9" id="KW-0378">Hydrolase</keyword>
<dbReference type="GO" id="GO:0006508">
    <property type="term" value="P:proteolysis"/>
    <property type="evidence" value="ECO:0007669"/>
    <property type="project" value="UniProtKB-KW"/>
</dbReference>
<dbReference type="Gene3D" id="1.10.3810.10">
    <property type="entry name" value="Biosynthetic peptidoglycan transglycosylase-like"/>
    <property type="match status" value="1"/>
</dbReference>
<dbReference type="InterPro" id="IPR012338">
    <property type="entry name" value="Beta-lactam/transpept-like"/>
</dbReference>
<feature type="compositionally biased region" description="Basic and acidic residues" evidence="18">
    <location>
        <begin position="638"/>
        <end position="665"/>
    </location>
</feature>
<evidence type="ECO:0000256" key="7">
    <source>
        <dbReference type="ARBA" id="ARBA00022679"/>
    </source>
</evidence>
<keyword evidence="6" id="KW-0328">Glycosyltransferase</keyword>
<dbReference type="PANTHER" id="PTHR32282">
    <property type="entry name" value="BINDING PROTEIN TRANSPEPTIDASE, PUTATIVE-RELATED"/>
    <property type="match status" value="1"/>
</dbReference>
<keyword evidence="13 19" id="KW-0472">Membrane</keyword>
<evidence type="ECO:0000256" key="10">
    <source>
        <dbReference type="ARBA" id="ARBA00022960"/>
    </source>
</evidence>
<dbReference type="GO" id="GO:0071555">
    <property type="term" value="P:cell wall organization"/>
    <property type="evidence" value="ECO:0007669"/>
    <property type="project" value="UniProtKB-KW"/>
</dbReference>
<feature type="compositionally biased region" description="Basic residues" evidence="18">
    <location>
        <begin position="666"/>
        <end position="679"/>
    </location>
</feature>
<dbReference type="GO" id="GO:0009252">
    <property type="term" value="P:peptidoglycan biosynthetic process"/>
    <property type="evidence" value="ECO:0007669"/>
    <property type="project" value="UniProtKB-KW"/>
</dbReference>
<keyword evidence="23" id="KW-1185">Reference proteome</keyword>
<evidence type="ECO:0000256" key="5">
    <source>
        <dbReference type="ARBA" id="ARBA00022670"/>
    </source>
</evidence>
<dbReference type="InterPro" id="IPR050396">
    <property type="entry name" value="Glycosyltr_51/Transpeptidase"/>
</dbReference>
<dbReference type="PANTHER" id="PTHR32282:SF32">
    <property type="entry name" value="PENICILLIN-BINDING PROTEIN 2A"/>
    <property type="match status" value="1"/>
</dbReference>
<dbReference type="AlphaFoldDB" id="A0A6L3V8I0"/>
<comment type="catalytic activity">
    <reaction evidence="17">
        <text>[GlcNAc-(1-&gt;4)-Mur2Ac(oyl-L-Ala-gamma-D-Glu-L-Lys-D-Ala-D-Ala)](n)-di-trans,octa-cis-undecaprenyl diphosphate + beta-D-GlcNAc-(1-&gt;4)-Mur2Ac(oyl-L-Ala-gamma-D-Glu-L-Lys-D-Ala-D-Ala)-di-trans,octa-cis-undecaprenyl diphosphate = [GlcNAc-(1-&gt;4)-Mur2Ac(oyl-L-Ala-gamma-D-Glu-L-Lys-D-Ala-D-Ala)](n+1)-di-trans,octa-cis-undecaprenyl diphosphate + di-trans,octa-cis-undecaprenyl diphosphate + H(+)</text>
        <dbReference type="Rhea" id="RHEA:23708"/>
        <dbReference type="Rhea" id="RHEA-COMP:9602"/>
        <dbReference type="Rhea" id="RHEA-COMP:9603"/>
        <dbReference type="ChEBI" id="CHEBI:15378"/>
        <dbReference type="ChEBI" id="CHEBI:58405"/>
        <dbReference type="ChEBI" id="CHEBI:60033"/>
        <dbReference type="ChEBI" id="CHEBI:78435"/>
        <dbReference type="EC" id="2.4.99.28"/>
    </reaction>
</comment>
<feature type="domain" description="Penicillin-binding protein transpeptidase" evidence="20">
    <location>
        <begin position="337"/>
        <end position="613"/>
    </location>
</feature>
<name>A0A6L3V8I0_9BACI</name>
<evidence type="ECO:0000256" key="15">
    <source>
        <dbReference type="ARBA" id="ARBA00023316"/>
    </source>
</evidence>
<dbReference type="InterPro" id="IPR001264">
    <property type="entry name" value="Glyco_trans_51"/>
</dbReference>
<keyword evidence="3" id="KW-1003">Cell membrane</keyword>
<evidence type="ECO:0000256" key="6">
    <source>
        <dbReference type="ARBA" id="ARBA00022676"/>
    </source>
</evidence>
<keyword evidence="8 19" id="KW-0812">Transmembrane</keyword>
<dbReference type="FunFam" id="1.10.3810.10:FF:000001">
    <property type="entry name" value="Penicillin-binding protein 1A"/>
    <property type="match status" value="1"/>
</dbReference>
<keyword evidence="5" id="KW-0645">Protease</keyword>
<dbReference type="GO" id="GO:0030288">
    <property type="term" value="C:outer membrane-bounded periplasmic space"/>
    <property type="evidence" value="ECO:0007669"/>
    <property type="project" value="TreeGrafter"/>
</dbReference>
<dbReference type="Pfam" id="PF00912">
    <property type="entry name" value="Transgly"/>
    <property type="match status" value="1"/>
</dbReference>
<comment type="similarity">
    <text evidence="2">In the N-terminal section; belongs to the glycosyltransferase 51 family.</text>
</comment>
<dbReference type="NCBIfam" id="TIGR02074">
    <property type="entry name" value="PBP_1a_fam"/>
    <property type="match status" value="1"/>
</dbReference>
<evidence type="ECO:0000256" key="1">
    <source>
        <dbReference type="ARBA" id="ARBA00007090"/>
    </source>
</evidence>
<dbReference type="SUPFAM" id="SSF56601">
    <property type="entry name" value="beta-lactamase/transpeptidase-like"/>
    <property type="match status" value="1"/>
</dbReference>
<keyword evidence="14" id="KW-0511">Multifunctional enzyme</keyword>
<comment type="caution">
    <text evidence="22">The sequence shown here is derived from an EMBL/GenBank/DDBJ whole genome shotgun (WGS) entry which is preliminary data.</text>
</comment>
<evidence type="ECO:0000256" key="13">
    <source>
        <dbReference type="ARBA" id="ARBA00023136"/>
    </source>
</evidence>
<comment type="similarity">
    <text evidence="1">In the C-terminal section; belongs to the transpeptidase family.</text>
</comment>
<evidence type="ECO:0000256" key="8">
    <source>
        <dbReference type="ARBA" id="ARBA00022692"/>
    </source>
</evidence>
<keyword evidence="10" id="KW-0133">Cell shape</keyword>
<dbReference type="EMBL" id="WBOS01000002">
    <property type="protein sequence ID" value="KAB2337105.1"/>
    <property type="molecule type" value="Genomic_DNA"/>
</dbReference>
<organism evidence="22 23">
    <name type="scientific">Cytobacillus depressus</name>
    <dbReference type="NCBI Taxonomy" id="1602942"/>
    <lineage>
        <taxon>Bacteria</taxon>
        <taxon>Bacillati</taxon>
        <taxon>Bacillota</taxon>
        <taxon>Bacilli</taxon>
        <taxon>Bacillales</taxon>
        <taxon>Bacillaceae</taxon>
        <taxon>Cytobacillus</taxon>
    </lineage>
</organism>
<keyword evidence="4" id="KW-0121">Carboxypeptidase</keyword>
<dbReference type="Gene3D" id="3.40.710.10">
    <property type="entry name" value="DD-peptidase/beta-lactamase superfamily"/>
    <property type="match status" value="1"/>
</dbReference>
<evidence type="ECO:0000256" key="14">
    <source>
        <dbReference type="ARBA" id="ARBA00023268"/>
    </source>
</evidence>
<dbReference type="GO" id="GO:0008955">
    <property type="term" value="F:peptidoglycan glycosyltransferase activity"/>
    <property type="evidence" value="ECO:0007669"/>
    <property type="project" value="UniProtKB-EC"/>
</dbReference>
<evidence type="ECO:0000313" key="23">
    <source>
        <dbReference type="Proteomes" id="UP000481030"/>
    </source>
</evidence>
<reference evidence="22 23" key="1">
    <citation type="journal article" date="2016" name="Antonie Van Leeuwenhoek">
        <title>Bacillus depressus sp. nov., isolated from soil of a sunflower field.</title>
        <authorList>
            <person name="Wei X."/>
            <person name="Xin D."/>
            <person name="Xin Y."/>
            <person name="Zhang H."/>
            <person name="Wang T."/>
            <person name="Zhang J."/>
        </authorList>
    </citation>
    <scope>NUCLEOTIDE SEQUENCE [LARGE SCALE GENOMIC DNA]</scope>
    <source>
        <strain evidence="22 23">BZ1</strain>
    </source>
</reference>
<feature type="domain" description="Glycosyl transferase family 51" evidence="21">
    <location>
        <begin position="67"/>
        <end position="241"/>
    </location>
</feature>
<dbReference type="InterPro" id="IPR001460">
    <property type="entry name" value="PCN-bd_Tpept"/>
</dbReference>
<accession>A0A6L3V8I0</accession>
<dbReference type="GO" id="GO:0009002">
    <property type="term" value="F:serine-type D-Ala-D-Ala carboxypeptidase activity"/>
    <property type="evidence" value="ECO:0007669"/>
    <property type="project" value="UniProtKB-EC"/>
</dbReference>
<sequence>MSKKQSIVNKFLRFWKQKHLTQIAILTASTAVLAFLGFFYFFANDANISALDAGLDQSTVIYDINGEIASKITANKIEGASIQEIPDHLKKAVMAIEDHRFYEHNGIDVTSIGRAFFRNIKAGHILEGGSTITQQLTKNALLSPEKTYKRKIEEFFLAREIEKIYTKDEILQMYLNHIYFGEGAWGIKRAAMKYYGKDVKDLSISESALLAGIINAPSAINPYKNEKKALERRDLVLEQMKSFGFLTEAQYTKAKNEHLVFDDHGGDPFKGKYPYYVDYVLEEGMKRYGFSLDELLTGGYQIYTELDPSMQQAVEETYQNDSMFPAGTEDQIVQSGAILIEPKSGGVRALVGGRGEHTLLGHNRAIHPVGQPGSTMKPLVPYTPALENGWNITDVLKDEKMKFGDYEPNNYNFQFRGQVPMYEAVKDSLNIPAVWLLNEIGIDKGIEAARRFGIPDEAINQNLALALGGTPKNVSPLNMAEAYTVFANGGEKSEAHSIVKIVDSTGNIVAERDGKSTRVTTKEVTDKITTMLLGVVELGSGKAAQIPGREVAGKTGSTQVPIEGVNGVKDQWFVGYTPQLVGAVWVGYDKTDKNHYLTTTSGVGTAPIFKEIMTKALQNQENVSFNVPHIASFIEKKKQEEKSLHHNNKKNTDKWKKKIEKERKKLEKKMKKKKGKKDD</sequence>
<dbReference type="Proteomes" id="UP000481030">
    <property type="component" value="Unassembled WGS sequence"/>
</dbReference>
<keyword evidence="11" id="KW-0573">Peptidoglycan synthesis</keyword>
<evidence type="ECO:0000313" key="22">
    <source>
        <dbReference type="EMBL" id="KAB2337105.1"/>
    </source>
</evidence>